<feature type="region of interest" description="Disordered" evidence="1">
    <location>
        <begin position="146"/>
        <end position="166"/>
    </location>
</feature>
<protein>
    <submittedName>
        <fullName evidence="2">Uncharacterized protein</fullName>
    </submittedName>
</protein>
<dbReference type="AlphaFoldDB" id="A0A364KZH2"/>
<organism evidence="2 3">
    <name type="scientific">Talaromyces amestolkiae</name>
    <dbReference type="NCBI Taxonomy" id="1196081"/>
    <lineage>
        <taxon>Eukaryota</taxon>
        <taxon>Fungi</taxon>
        <taxon>Dikarya</taxon>
        <taxon>Ascomycota</taxon>
        <taxon>Pezizomycotina</taxon>
        <taxon>Eurotiomycetes</taxon>
        <taxon>Eurotiomycetidae</taxon>
        <taxon>Eurotiales</taxon>
        <taxon>Trichocomaceae</taxon>
        <taxon>Talaromyces</taxon>
        <taxon>Talaromyces sect. Talaromyces</taxon>
    </lineage>
</organism>
<gene>
    <name evidence="2" type="ORF">BHQ10_004946</name>
</gene>
<dbReference type="OrthoDB" id="2991872at2759"/>
<evidence type="ECO:0000313" key="3">
    <source>
        <dbReference type="Proteomes" id="UP000249363"/>
    </source>
</evidence>
<feature type="compositionally biased region" description="Acidic residues" evidence="1">
    <location>
        <begin position="146"/>
        <end position="160"/>
    </location>
</feature>
<dbReference type="PANTHER" id="PTHR38791">
    <property type="entry name" value="ZN(II)2CYS6 TRANSCRIPTION FACTOR (EUROFUNG)-RELATED-RELATED"/>
    <property type="match status" value="1"/>
</dbReference>
<keyword evidence="3" id="KW-1185">Reference proteome</keyword>
<sequence length="235" mass="26871">MQPTNSLASLSASLGRLRLQVEDLKICSGFDAQRITLLMQLAEQIDGELMRWPDYVPPSCQPKKAVRDFYPNYPGWEDIYPSLAVAQDWNHYRYLRIMANIITSRCAALLRLYSQAAAADQVCEQMVDEVCASVMYYIGRLKIDNDESEDSNDDEDDEDDMQRKTTGPVEEKYAIAAIGAMLLLPKLRWILQAEPSLRPKQKSCLELNVKKILRFYQIHGVENADIPDEESFDIL</sequence>
<name>A0A364KZH2_TALAM</name>
<reference evidence="2 3" key="1">
    <citation type="journal article" date="2017" name="Biotechnol. Biofuels">
        <title>Differential beta-glucosidase expression as a function of carbon source availability in Talaromyces amestolkiae: a genomic and proteomic approach.</title>
        <authorList>
            <person name="de Eugenio L.I."/>
            <person name="Mendez-Liter J.A."/>
            <person name="Nieto-Dominguez M."/>
            <person name="Alonso L."/>
            <person name="Gil-Munoz J."/>
            <person name="Barriuso J."/>
            <person name="Prieto A."/>
            <person name="Martinez M.J."/>
        </authorList>
    </citation>
    <scope>NUCLEOTIDE SEQUENCE [LARGE SCALE GENOMIC DNA]</scope>
    <source>
        <strain evidence="2 3">CIB</strain>
    </source>
</reference>
<accession>A0A364KZH2</accession>
<comment type="caution">
    <text evidence="2">The sequence shown here is derived from an EMBL/GenBank/DDBJ whole genome shotgun (WGS) entry which is preliminary data.</text>
</comment>
<dbReference type="InterPro" id="IPR053175">
    <property type="entry name" value="DHMBA_Reg_Transcription_Factor"/>
</dbReference>
<dbReference type="STRING" id="1196081.A0A364KZH2"/>
<evidence type="ECO:0000256" key="1">
    <source>
        <dbReference type="SAM" id="MobiDB-lite"/>
    </source>
</evidence>
<dbReference type="GeneID" id="63794162"/>
<dbReference type="EMBL" id="MIKG01000008">
    <property type="protein sequence ID" value="RAO68934.1"/>
    <property type="molecule type" value="Genomic_DNA"/>
</dbReference>
<evidence type="ECO:0000313" key="2">
    <source>
        <dbReference type="EMBL" id="RAO68934.1"/>
    </source>
</evidence>
<dbReference type="RefSeq" id="XP_040733450.1">
    <property type="nucleotide sequence ID" value="XM_040877367.1"/>
</dbReference>
<dbReference type="Proteomes" id="UP000249363">
    <property type="component" value="Unassembled WGS sequence"/>
</dbReference>
<proteinExistence type="predicted"/>